<sequence>MREDDPNQHPEQPSHQEGTHHPGLGQNMANGVGRYTDAAIDAYDASLALVSGIGGDPEKTRSVARYLAKQGMRDLIQENMAHLNASGQTSHLASFAPLQPLEDPNGDRSGAHPTINKLLDNLGKDDE</sequence>
<dbReference type="PATRIC" id="fig|251703.9.peg.6276"/>
<dbReference type="AlphaFoldDB" id="A0A0Q0DC19"/>
<reference evidence="2 3" key="1">
    <citation type="submission" date="2015-09" db="EMBL/GenBank/DDBJ databases">
        <title>Genome announcement of multiple Pseudomonas syringae strains.</title>
        <authorList>
            <person name="Thakur S."/>
            <person name="Wang P.W."/>
            <person name="Gong Y."/>
            <person name="Weir B.S."/>
            <person name="Guttman D.S."/>
        </authorList>
    </citation>
    <scope>NUCLEOTIDE SEQUENCE [LARGE SCALE GENOMIC DNA]</scope>
    <source>
        <strain evidence="2 3">ICMP3963</strain>
    </source>
</reference>
<comment type="caution">
    <text evidence="2">The sequence shown here is derived from an EMBL/GenBank/DDBJ whole genome shotgun (WGS) entry which is preliminary data.</text>
</comment>
<protein>
    <submittedName>
        <fullName evidence="2">Lytic transglycosylase</fullName>
    </submittedName>
</protein>
<dbReference type="EMBL" id="LJRR01000037">
    <property type="protein sequence ID" value="KPZ24956.1"/>
    <property type="molecule type" value="Genomic_DNA"/>
</dbReference>
<dbReference type="Proteomes" id="UP000050317">
    <property type="component" value="Unassembled WGS sequence"/>
</dbReference>
<accession>A0A0Q0DC19</accession>
<gene>
    <name evidence="2" type="ORF">ALO40_200160</name>
</gene>
<proteinExistence type="predicted"/>
<evidence type="ECO:0000313" key="2">
    <source>
        <dbReference type="EMBL" id="KPZ24956.1"/>
    </source>
</evidence>
<evidence type="ECO:0000313" key="3">
    <source>
        <dbReference type="Proteomes" id="UP000050317"/>
    </source>
</evidence>
<name>A0A0Q0DC19_9PSED</name>
<feature type="region of interest" description="Disordered" evidence="1">
    <location>
        <begin position="1"/>
        <end position="31"/>
    </location>
</feature>
<organism evidence="2 3">
    <name type="scientific">Pseudomonas syringae pv. viburni</name>
    <dbReference type="NCBI Taxonomy" id="251703"/>
    <lineage>
        <taxon>Bacteria</taxon>
        <taxon>Pseudomonadati</taxon>
        <taxon>Pseudomonadota</taxon>
        <taxon>Gammaproteobacteria</taxon>
        <taxon>Pseudomonadales</taxon>
        <taxon>Pseudomonadaceae</taxon>
        <taxon>Pseudomonas</taxon>
    </lineage>
</organism>
<feature type="region of interest" description="Disordered" evidence="1">
    <location>
        <begin position="94"/>
        <end position="127"/>
    </location>
</feature>
<evidence type="ECO:0000256" key="1">
    <source>
        <dbReference type="SAM" id="MobiDB-lite"/>
    </source>
</evidence>
<feature type="compositionally biased region" description="Basic and acidic residues" evidence="1">
    <location>
        <begin position="1"/>
        <end position="20"/>
    </location>
</feature>
<dbReference type="RefSeq" id="WP_145915107.1">
    <property type="nucleotide sequence ID" value="NZ_JYHK01000077.1"/>
</dbReference>